<feature type="transmembrane region" description="Helical" evidence="2">
    <location>
        <begin position="63"/>
        <end position="81"/>
    </location>
</feature>
<dbReference type="InterPro" id="IPR017850">
    <property type="entry name" value="Alkaline_phosphatase_core_sf"/>
</dbReference>
<dbReference type="Gene3D" id="3.40.720.10">
    <property type="entry name" value="Alkaline Phosphatase, subunit A"/>
    <property type="match status" value="1"/>
</dbReference>
<dbReference type="EMBL" id="CADCTO010000048">
    <property type="protein sequence ID" value="CAA9218977.1"/>
    <property type="molecule type" value="Genomic_DNA"/>
</dbReference>
<evidence type="ECO:0000256" key="2">
    <source>
        <dbReference type="SAM" id="Phobius"/>
    </source>
</evidence>
<evidence type="ECO:0000256" key="1">
    <source>
        <dbReference type="SAM" id="MobiDB-lite"/>
    </source>
</evidence>
<gene>
    <name evidence="3" type="ORF">AVDCRST_MAG63-562</name>
</gene>
<feature type="region of interest" description="Disordered" evidence="1">
    <location>
        <begin position="1"/>
        <end position="20"/>
    </location>
</feature>
<keyword evidence="2" id="KW-0812">Transmembrane</keyword>
<sequence>MAAMNERDETGSAPAVAGGDDANRPKANGWVWLAPLCFALSPLISLYAANIGEVTPRDLLRPAAALLGGTLVLGLILSALLRNGPKAAVTLSSGLFLFFSYGLFLSMERDVLDLFSFFSPDVRSKNVNLFILPIWAALFLTLMVLCIRTRRDFKPAASILVVVGCALVSVPAATIVRHGANLRGGAAGGGIGGRAETPGTADNKAVDPVAPGGATGGGPDIYYIVLDAYGRQDTLREFYGYDNEPFLRELEKRGFYIARRGRANYCQTALCLASSLNMGYLDEVARRAGKTYRDLSEATARIDNNAVAAFLRARGYKFVYITTGTPLTHAGSADLILGERARKPGLNVFERLLSDTTPLAAVPRAEVSLYDEHRAYIQGAFEHLSGVPRLPYPKFVFAHILAPHAPFVLGARGEPLTPDRPFSLADASDFMRRSTRDEYRRGYIDQLRYVNTRVLRAIDDIYARSARRPIIIVQGDHGSRMLLDWQDVRKTNLREAFANLNAYSLPDHDAARFLYQDISPVNSFRLLLNRYFGADYKALPDRSYYSTLYRPYDFIDVTGEASARR</sequence>
<organism evidence="3">
    <name type="scientific">uncultured Armatimonadetes bacterium</name>
    <dbReference type="NCBI Taxonomy" id="157466"/>
    <lineage>
        <taxon>Bacteria</taxon>
        <taxon>Bacillati</taxon>
        <taxon>Armatimonadota</taxon>
        <taxon>environmental samples</taxon>
    </lineage>
</organism>
<evidence type="ECO:0008006" key="4">
    <source>
        <dbReference type="Google" id="ProtNLM"/>
    </source>
</evidence>
<evidence type="ECO:0000313" key="3">
    <source>
        <dbReference type="EMBL" id="CAA9218977.1"/>
    </source>
</evidence>
<reference evidence="3" key="1">
    <citation type="submission" date="2020-02" db="EMBL/GenBank/DDBJ databases">
        <authorList>
            <person name="Meier V. D."/>
        </authorList>
    </citation>
    <scope>NUCLEOTIDE SEQUENCE</scope>
    <source>
        <strain evidence="3">AVDCRST_MAG63</strain>
    </source>
</reference>
<name>A0A6J4HAI1_9BACT</name>
<proteinExistence type="predicted"/>
<feature type="compositionally biased region" description="Basic and acidic residues" evidence="1">
    <location>
        <begin position="1"/>
        <end position="10"/>
    </location>
</feature>
<keyword evidence="2" id="KW-0472">Membrane</keyword>
<dbReference type="AlphaFoldDB" id="A0A6J4HAI1"/>
<protein>
    <recommendedName>
        <fullName evidence="4">Sulfatase N-terminal domain-containing protein</fullName>
    </recommendedName>
</protein>
<accession>A0A6J4HAI1</accession>
<feature type="transmembrane region" description="Helical" evidence="2">
    <location>
        <begin position="88"/>
        <end position="107"/>
    </location>
</feature>
<feature type="transmembrane region" description="Helical" evidence="2">
    <location>
        <begin position="30"/>
        <end position="51"/>
    </location>
</feature>
<keyword evidence="2" id="KW-1133">Transmembrane helix</keyword>
<feature type="transmembrane region" description="Helical" evidence="2">
    <location>
        <begin position="127"/>
        <end position="147"/>
    </location>
</feature>
<feature type="transmembrane region" description="Helical" evidence="2">
    <location>
        <begin position="159"/>
        <end position="176"/>
    </location>
</feature>
<dbReference type="SUPFAM" id="SSF53649">
    <property type="entry name" value="Alkaline phosphatase-like"/>
    <property type="match status" value="1"/>
</dbReference>